<dbReference type="InterPro" id="IPR045899">
    <property type="entry name" value="ATL71-like"/>
</dbReference>
<keyword evidence="5" id="KW-0808">Transferase</keyword>
<dbReference type="PANTHER" id="PTHR46719:SF24">
    <property type="entry name" value="ZINC FINGER, RING_FYVE_PHD-TYPE-RELATED"/>
    <property type="match status" value="1"/>
</dbReference>
<reference evidence="17 19" key="1">
    <citation type="journal article" date="2017" name="Nature">
        <title>The sunflower genome provides insights into oil metabolism, flowering and Asterid evolution.</title>
        <authorList>
            <person name="Badouin H."/>
            <person name="Gouzy J."/>
            <person name="Grassa C.J."/>
            <person name="Murat F."/>
            <person name="Staton S.E."/>
            <person name="Cottret L."/>
            <person name="Lelandais-Briere C."/>
            <person name="Owens G.L."/>
            <person name="Carrere S."/>
            <person name="Mayjonade B."/>
            <person name="Legrand L."/>
            <person name="Gill N."/>
            <person name="Kane N.C."/>
            <person name="Bowers J.E."/>
            <person name="Hubner S."/>
            <person name="Bellec A."/>
            <person name="Berard A."/>
            <person name="Berges H."/>
            <person name="Blanchet N."/>
            <person name="Boniface M.C."/>
            <person name="Brunel D."/>
            <person name="Catrice O."/>
            <person name="Chaidir N."/>
            <person name="Claudel C."/>
            <person name="Donnadieu C."/>
            <person name="Faraut T."/>
            <person name="Fievet G."/>
            <person name="Helmstetter N."/>
            <person name="King M."/>
            <person name="Knapp S.J."/>
            <person name="Lai Z."/>
            <person name="Le Paslier M.C."/>
            <person name="Lippi Y."/>
            <person name="Lorenzon L."/>
            <person name="Mandel J.R."/>
            <person name="Marage G."/>
            <person name="Marchand G."/>
            <person name="Marquand E."/>
            <person name="Bret-Mestries E."/>
            <person name="Morien E."/>
            <person name="Nambeesan S."/>
            <person name="Nguyen T."/>
            <person name="Pegot-Espagnet P."/>
            <person name="Pouilly N."/>
            <person name="Raftis F."/>
            <person name="Sallet E."/>
            <person name="Schiex T."/>
            <person name="Thomas J."/>
            <person name="Vandecasteele C."/>
            <person name="Vares D."/>
            <person name="Vear F."/>
            <person name="Vautrin S."/>
            <person name="Crespi M."/>
            <person name="Mangin B."/>
            <person name="Burke J.M."/>
            <person name="Salse J."/>
            <person name="Munos S."/>
            <person name="Vincourt P."/>
            <person name="Rieseberg L.H."/>
            <person name="Langlade N.B."/>
        </authorList>
    </citation>
    <scope>NUCLEOTIDE SEQUENCE [LARGE SCALE GENOMIC DNA]</scope>
    <source>
        <strain evidence="19">cv. SF193</strain>
        <tissue evidence="17">Leaves</tissue>
    </source>
</reference>
<accession>A0A251SKG2</accession>
<protein>
    <recommendedName>
        <fullName evidence="4">RING-type E3 ubiquitin transferase</fullName>
        <ecNumber evidence="4">2.3.2.27</ecNumber>
    </recommendedName>
</protein>
<dbReference type="GO" id="GO:0016020">
    <property type="term" value="C:membrane"/>
    <property type="evidence" value="ECO:0007669"/>
    <property type="project" value="UniProtKB-SubCell"/>
</dbReference>
<gene>
    <name evidence="18" type="ORF">HannXRQ_Chr14g0455681</name>
    <name evidence="17" type="ORF">HanXRQr2_Chr14g0660331</name>
</gene>
<dbReference type="GO" id="GO:0061630">
    <property type="term" value="F:ubiquitin protein ligase activity"/>
    <property type="evidence" value="ECO:0007669"/>
    <property type="project" value="UniProtKB-EC"/>
</dbReference>
<evidence type="ECO:0000256" key="2">
    <source>
        <dbReference type="ARBA" id="ARBA00004167"/>
    </source>
</evidence>
<dbReference type="FunFam" id="3.30.40.10:FF:000187">
    <property type="entry name" value="E3 ubiquitin-protein ligase ATL6"/>
    <property type="match status" value="1"/>
</dbReference>
<evidence type="ECO:0000256" key="10">
    <source>
        <dbReference type="ARBA" id="ARBA00022833"/>
    </source>
</evidence>
<keyword evidence="6 15" id="KW-0812">Transmembrane</keyword>
<keyword evidence="12 15" id="KW-0472">Membrane</keyword>
<keyword evidence="10" id="KW-0862">Zinc</keyword>
<dbReference type="Gene3D" id="3.30.40.10">
    <property type="entry name" value="Zinc/RING finger domain, C3HC4 (zinc finger)"/>
    <property type="match status" value="1"/>
</dbReference>
<organism evidence="18 19">
    <name type="scientific">Helianthus annuus</name>
    <name type="common">Common sunflower</name>
    <dbReference type="NCBI Taxonomy" id="4232"/>
    <lineage>
        <taxon>Eukaryota</taxon>
        <taxon>Viridiplantae</taxon>
        <taxon>Streptophyta</taxon>
        <taxon>Embryophyta</taxon>
        <taxon>Tracheophyta</taxon>
        <taxon>Spermatophyta</taxon>
        <taxon>Magnoliopsida</taxon>
        <taxon>eudicotyledons</taxon>
        <taxon>Gunneridae</taxon>
        <taxon>Pentapetalae</taxon>
        <taxon>asterids</taxon>
        <taxon>campanulids</taxon>
        <taxon>Asterales</taxon>
        <taxon>Asteraceae</taxon>
        <taxon>Asteroideae</taxon>
        <taxon>Heliantheae alliance</taxon>
        <taxon>Heliantheae</taxon>
        <taxon>Helianthus</taxon>
    </lineage>
</organism>
<dbReference type="EC" id="2.3.2.27" evidence="4"/>
<dbReference type="Proteomes" id="UP000215914">
    <property type="component" value="Chromosome 14"/>
</dbReference>
<reference evidence="17" key="3">
    <citation type="submission" date="2020-06" db="EMBL/GenBank/DDBJ databases">
        <title>Helianthus annuus Genome sequencing and assembly Release 2.</title>
        <authorList>
            <person name="Gouzy J."/>
            <person name="Langlade N."/>
            <person name="Munos S."/>
        </authorList>
    </citation>
    <scope>NUCLEOTIDE SEQUENCE</scope>
    <source>
        <tissue evidence="17">Leaves</tissue>
    </source>
</reference>
<evidence type="ECO:0000256" key="8">
    <source>
        <dbReference type="ARBA" id="ARBA00022771"/>
    </source>
</evidence>
<keyword evidence="7" id="KW-0479">Metal-binding</keyword>
<evidence type="ECO:0000256" key="13">
    <source>
        <dbReference type="ARBA" id="ARBA00024209"/>
    </source>
</evidence>
<keyword evidence="9" id="KW-0833">Ubl conjugation pathway</keyword>
<dbReference type="PROSITE" id="PS50089">
    <property type="entry name" value="ZF_RING_2"/>
    <property type="match status" value="1"/>
</dbReference>
<comment type="subcellular location">
    <subcellularLocation>
        <location evidence="2">Membrane</location>
        <topology evidence="2">Single-pass membrane protein</topology>
    </subcellularLocation>
</comment>
<dbReference type="Pfam" id="PF13639">
    <property type="entry name" value="zf-RING_2"/>
    <property type="match status" value="1"/>
</dbReference>
<evidence type="ECO:0000256" key="15">
    <source>
        <dbReference type="SAM" id="Phobius"/>
    </source>
</evidence>
<evidence type="ECO:0000256" key="3">
    <source>
        <dbReference type="ARBA" id="ARBA00004906"/>
    </source>
</evidence>
<dbReference type="CDD" id="cd16461">
    <property type="entry name" value="RING-H2_EL5-like"/>
    <property type="match status" value="1"/>
</dbReference>
<evidence type="ECO:0000256" key="4">
    <source>
        <dbReference type="ARBA" id="ARBA00012483"/>
    </source>
</evidence>
<evidence type="ECO:0000256" key="14">
    <source>
        <dbReference type="PROSITE-ProRule" id="PRU00175"/>
    </source>
</evidence>
<dbReference type="InterPro" id="IPR001841">
    <property type="entry name" value="Znf_RING"/>
</dbReference>
<sequence>MNGESAPLRKHLDALRSMTGPTDTGEPIDTGGHVLGLYFSFLFILFIFCYIFYICKRHMNSFSPIPTTAGVNSHFTRLPAEGLRDDVVQTFPTFVYSETDRSTSYYGSSCSICLADYVATDMVRLLPECGHLFHVECIDTWLKVHRTCPVCRNSLDFMSSVKHVFVS</sequence>
<dbReference type="EMBL" id="MNCJ02000329">
    <property type="protein sequence ID" value="KAF5770518.1"/>
    <property type="molecule type" value="Genomic_DNA"/>
</dbReference>
<evidence type="ECO:0000256" key="12">
    <source>
        <dbReference type="ARBA" id="ARBA00023136"/>
    </source>
</evidence>
<feature type="domain" description="RING-type" evidence="16">
    <location>
        <begin position="110"/>
        <end position="152"/>
    </location>
</feature>
<name>A0A251SKG2_HELAN</name>
<evidence type="ECO:0000256" key="5">
    <source>
        <dbReference type="ARBA" id="ARBA00022679"/>
    </source>
</evidence>
<keyword evidence="8 14" id="KW-0863">Zinc-finger</keyword>
<dbReference type="EMBL" id="CM007903">
    <property type="protein sequence ID" value="OTF99356.1"/>
    <property type="molecule type" value="Genomic_DNA"/>
</dbReference>
<dbReference type="STRING" id="4232.A0A251SKG2"/>
<dbReference type="InParanoid" id="A0A251SKG2"/>
<dbReference type="PANTHER" id="PTHR46719">
    <property type="entry name" value="TRANSCRIPTION FACTOR C2H2 FAMILY-RELATED"/>
    <property type="match status" value="1"/>
</dbReference>
<dbReference type="GO" id="GO:0008270">
    <property type="term" value="F:zinc ion binding"/>
    <property type="evidence" value="ECO:0007669"/>
    <property type="project" value="UniProtKB-KW"/>
</dbReference>
<keyword evidence="11 15" id="KW-1133">Transmembrane helix</keyword>
<dbReference type="OMA" id="MIHNDQN"/>
<evidence type="ECO:0000259" key="16">
    <source>
        <dbReference type="PROSITE" id="PS50089"/>
    </source>
</evidence>
<keyword evidence="19" id="KW-1185">Reference proteome</keyword>
<comment type="pathway">
    <text evidence="3">Protein modification; protein ubiquitination.</text>
</comment>
<evidence type="ECO:0000256" key="6">
    <source>
        <dbReference type="ARBA" id="ARBA00022692"/>
    </source>
</evidence>
<feature type="transmembrane region" description="Helical" evidence="15">
    <location>
        <begin position="35"/>
        <end position="55"/>
    </location>
</feature>
<dbReference type="SMART" id="SM00184">
    <property type="entry name" value="RING"/>
    <property type="match status" value="1"/>
</dbReference>
<dbReference type="SUPFAM" id="SSF57850">
    <property type="entry name" value="RING/U-box"/>
    <property type="match status" value="1"/>
</dbReference>
<dbReference type="AlphaFoldDB" id="A0A251SKG2"/>
<evidence type="ECO:0000313" key="19">
    <source>
        <dbReference type="Proteomes" id="UP000215914"/>
    </source>
</evidence>
<evidence type="ECO:0000256" key="7">
    <source>
        <dbReference type="ARBA" id="ARBA00022723"/>
    </source>
</evidence>
<evidence type="ECO:0000256" key="9">
    <source>
        <dbReference type="ARBA" id="ARBA00022786"/>
    </source>
</evidence>
<evidence type="ECO:0000313" key="18">
    <source>
        <dbReference type="EMBL" id="OTF99356.1"/>
    </source>
</evidence>
<comment type="similarity">
    <text evidence="13">Belongs to the RING-type zinc finger family. ATL subfamily.</text>
</comment>
<dbReference type="InterPro" id="IPR011016">
    <property type="entry name" value="Znf_RING-CH"/>
</dbReference>
<dbReference type="Gramene" id="mRNA:HanXRQr2_Chr14g0660331">
    <property type="protein sequence ID" value="CDS:HanXRQr2_Chr14g0660331.1"/>
    <property type="gene ID" value="HanXRQr2_Chr14g0660331"/>
</dbReference>
<proteinExistence type="inferred from homology"/>
<dbReference type="InterPro" id="IPR013083">
    <property type="entry name" value="Znf_RING/FYVE/PHD"/>
</dbReference>
<evidence type="ECO:0000313" key="17">
    <source>
        <dbReference type="EMBL" id="KAF5770518.1"/>
    </source>
</evidence>
<evidence type="ECO:0000256" key="11">
    <source>
        <dbReference type="ARBA" id="ARBA00022989"/>
    </source>
</evidence>
<comment type="catalytic activity">
    <reaction evidence="1">
        <text>S-ubiquitinyl-[E2 ubiquitin-conjugating enzyme]-L-cysteine + [acceptor protein]-L-lysine = [E2 ubiquitin-conjugating enzyme]-L-cysteine + N(6)-ubiquitinyl-[acceptor protein]-L-lysine.</text>
        <dbReference type="EC" id="2.3.2.27"/>
    </reaction>
</comment>
<reference evidence="18" key="2">
    <citation type="submission" date="2017-02" db="EMBL/GenBank/DDBJ databases">
        <title>Sunflower complete genome.</title>
        <authorList>
            <person name="Langlade N."/>
            <person name="Munos S."/>
        </authorList>
    </citation>
    <scope>NUCLEOTIDE SEQUENCE [LARGE SCALE GENOMIC DNA]</scope>
    <source>
        <tissue evidence="18">Leaves</tissue>
    </source>
</reference>
<evidence type="ECO:0000256" key="1">
    <source>
        <dbReference type="ARBA" id="ARBA00000900"/>
    </source>
</evidence>
<dbReference type="SMART" id="SM00744">
    <property type="entry name" value="RINGv"/>
    <property type="match status" value="1"/>
</dbReference>